<dbReference type="GO" id="GO:0003682">
    <property type="term" value="F:chromatin binding"/>
    <property type="evidence" value="ECO:0007669"/>
    <property type="project" value="TreeGrafter"/>
</dbReference>
<accession>A0A504YTH7</accession>
<dbReference type="PANTHER" id="PTHR10507:SF0">
    <property type="entry name" value="CELL DIVISION CONTROL PROTEIN 45 HOMOLOG"/>
    <property type="match status" value="1"/>
</dbReference>
<dbReference type="GO" id="GO:0000727">
    <property type="term" value="P:double-strand break repair via break-induced replication"/>
    <property type="evidence" value="ECO:0007669"/>
    <property type="project" value="TreeGrafter"/>
</dbReference>
<keyword evidence="6" id="KW-0132">Cell division</keyword>
<evidence type="ECO:0000256" key="3">
    <source>
        <dbReference type="ARBA" id="ARBA00022705"/>
    </source>
</evidence>
<sequence length="561" mass="64701">MVVLADIRSEFYHDLLGKRVLVYVVSDIDGICAWRILKELFIYKEILYTLLVVPDKKELLVSYNTHKDSFEDVVLINCGANFDVIEALEPPQSSIFYICDSHRPIHINNFYNQRQVKLLCLNEDTSDVPKFEDVFQQFSVRESENEEKLSNPGAIEKRVKKRKWLRHRQDILMDYESFSYFTVSSSIVLFDLAWRLSQENNCLLWYAIVGQTSQLLTYSINREHYIDQLDYLQSHVSRLGHAVQTHSATSVVEESKAKVEIAFEDDLALWLYKHWSLKETMETSMLTASRFKLFTESGQKRLLEFLVHIGLPRREYLQRYSTMSSAVKENLNGLLIQHGEKYGLNRRDLFIPSFTVQLGYRTPISAMDAVLLTISALEYYMDASPGENFQHALDTLSCWSCDSLDSEITRAQLHLTGLANQVRNLLDTDEIVAFGPFLYCYIRRTSLVTVALCNPLSLSILARYVLMAKAALRPKMGRERRVAQMPLILCVDSRTEENNITLVGIPPLHGDDDRNLFGQAFEAAVRKTKARAEFRYFNSNCIELHREDMLKVFEALSALLS</sequence>
<evidence type="ECO:0000313" key="7">
    <source>
        <dbReference type="Proteomes" id="UP000316759"/>
    </source>
</evidence>
<dbReference type="GO" id="GO:0003697">
    <property type="term" value="F:single-stranded DNA binding"/>
    <property type="evidence" value="ECO:0007669"/>
    <property type="project" value="TreeGrafter"/>
</dbReference>
<evidence type="ECO:0000256" key="2">
    <source>
        <dbReference type="ARBA" id="ARBA00010727"/>
    </source>
</evidence>
<keyword evidence="7" id="KW-1185">Reference proteome</keyword>
<dbReference type="Proteomes" id="UP000316759">
    <property type="component" value="Unassembled WGS sequence"/>
</dbReference>
<comment type="caution">
    <text evidence="6">The sequence shown here is derived from an EMBL/GenBank/DDBJ whole genome shotgun (WGS) entry which is preliminary data.</text>
</comment>
<dbReference type="GO" id="GO:0031261">
    <property type="term" value="C:DNA replication preinitiation complex"/>
    <property type="evidence" value="ECO:0007669"/>
    <property type="project" value="TreeGrafter"/>
</dbReference>
<gene>
    <name evidence="6" type="ORF">FGIG_05609</name>
</gene>
<evidence type="ECO:0000313" key="6">
    <source>
        <dbReference type="EMBL" id="TPP63925.1"/>
    </source>
</evidence>
<dbReference type="GO" id="GO:0006270">
    <property type="term" value="P:DNA replication initiation"/>
    <property type="evidence" value="ECO:0007669"/>
    <property type="project" value="InterPro"/>
</dbReference>
<dbReference type="GO" id="GO:0003688">
    <property type="term" value="F:DNA replication origin binding"/>
    <property type="evidence" value="ECO:0007669"/>
    <property type="project" value="TreeGrafter"/>
</dbReference>
<dbReference type="STRING" id="46835.A0A504YTH7"/>
<dbReference type="OrthoDB" id="10258882at2759"/>
<dbReference type="Pfam" id="PF02724">
    <property type="entry name" value="CDC45"/>
    <property type="match status" value="3"/>
</dbReference>
<name>A0A504YTH7_FASGI</name>
<dbReference type="GO" id="GO:1902977">
    <property type="term" value="P:mitotic DNA replication preinitiation complex assembly"/>
    <property type="evidence" value="ECO:0007669"/>
    <property type="project" value="TreeGrafter"/>
</dbReference>
<protein>
    <submittedName>
        <fullName evidence="6">Cell division control protein 45</fullName>
    </submittedName>
</protein>
<dbReference type="PANTHER" id="PTHR10507">
    <property type="entry name" value="CDC45-RELATED PROTEIN"/>
    <property type="match status" value="1"/>
</dbReference>
<proteinExistence type="inferred from homology"/>
<dbReference type="InterPro" id="IPR003874">
    <property type="entry name" value="CDC45"/>
</dbReference>
<keyword evidence="3" id="KW-0235">DNA replication</keyword>
<evidence type="ECO:0000256" key="5">
    <source>
        <dbReference type="ARBA" id="ARBA00023306"/>
    </source>
</evidence>
<organism evidence="6 7">
    <name type="scientific">Fasciola gigantica</name>
    <name type="common">Giant liver fluke</name>
    <dbReference type="NCBI Taxonomy" id="46835"/>
    <lineage>
        <taxon>Eukaryota</taxon>
        <taxon>Metazoa</taxon>
        <taxon>Spiralia</taxon>
        <taxon>Lophotrochozoa</taxon>
        <taxon>Platyhelminthes</taxon>
        <taxon>Trematoda</taxon>
        <taxon>Digenea</taxon>
        <taxon>Plagiorchiida</taxon>
        <taxon>Echinostomata</taxon>
        <taxon>Echinostomatoidea</taxon>
        <taxon>Fasciolidae</taxon>
        <taxon>Fasciola</taxon>
    </lineage>
</organism>
<evidence type="ECO:0000256" key="1">
    <source>
        <dbReference type="ARBA" id="ARBA00004123"/>
    </source>
</evidence>
<comment type="similarity">
    <text evidence="2">Belongs to the CDC45 family.</text>
</comment>
<dbReference type="GO" id="GO:0051301">
    <property type="term" value="P:cell division"/>
    <property type="evidence" value="ECO:0007669"/>
    <property type="project" value="UniProtKB-KW"/>
</dbReference>
<dbReference type="EMBL" id="SUNJ01005067">
    <property type="protein sequence ID" value="TPP63925.1"/>
    <property type="molecule type" value="Genomic_DNA"/>
</dbReference>
<dbReference type="AlphaFoldDB" id="A0A504YTH7"/>
<reference evidence="6 7" key="1">
    <citation type="submission" date="2019-04" db="EMBL/GenBank/DDBJ databases">
        <title>Annotation for the trematode Fasciola gigantica.</title>
        <authorList>
            <person name="Choi Y.-J."/>
        </authorList>
    </citation>
    <scope>NUCLEOTIDE SEQUENCE [LARGE SCALE GENOMIC DNA]</scope>
    <source>
        <strain evidence="6">Uganda_cow_1</strain>
    </source>
</reference>
<keyword evidence="4" id="KW-0539">Nucleus</keyword>
<evidence type="ECO:0000256" key="4">
    <source>
        <dbReference type="ARBA" id="ARBA00023242"/>
    </source>
</evidence>
<comment type="subcellular location">
    <subcellularLocation>
        <location evidence="1">Nucleus</location>
    </subcellularLocation>
</comment>
<keyword evidence="5" id="KW-0131">Cell cycle</keyword>